<dbReference type="Proteomes" id="UP000823631">
    <property type="component" value="Unassembled WGS sequence"/>
</dbReference>
<proteinExistence type="predicted"/>
<evidence type="ECO:0000313" key="1">
    <source>
        <dbReference type="EMBL" id="MBO8416284.1"/>
    </source>
</evidence>
<dbReference type="Pfam" id="PF05936">
    <property type="entry name" value="T6SS_VasE"/>
    <property type="match status" value="1"/>
</dbReference>
<dbReference type="InterPro" id="IPR010263">
    <property type="entry name" value="T6SS_TssK"/>
</dbReference>
<reference evidence="1" key="1">
    <citation type="submission" date="2020-10" db="EMBL/GenBank/DDBJ databases">
        <authorList>
            <person name="Gilroy R."/>
        </authorList>
    </citation>
    <scope>NUCLEOTIDE SEQUENCE</scope>
    <source>
        <strain evidence="1">17213</strain>
    </source>
</reference>
<evidence type="ECO:0000313" key="2">
    <source>
        <dbReference type="Proteomes" id="UP000823631"/>
    </source>
</evidence>
<accession>A0A9D9DAU3</accession>
<dbReference type="EMBL" id="JADINH010000167">
    <property type="protein sequence ID" value="MBO8416284.1"/>
    <property type="molecule type" value="Genomic_DNA"/>
</dbReference>
<organism evidence="1 2">
    <name type="scientific">Candidatus Avisuccinivibrio stercorigallinarum</name>
    <dbReference type="NCBI Taxonomy" id="2840704"/>
    <lineage>
        <taxon>Bacteria</taxon>
        <taxon>Pseudomonadati</taxon>
        <taxon>Pseudomonadota</taxon>
        <taxon>Gammaproteobacteria</taxon>
        <taxon>Aeromonadales</taxon>
        <taxon>Succinivibrionaceae</taxon>
        <taxon>Succinivibrionaceae incertae sedis</taxon>
        <taxon>Candidatus Avisuccinivibrio</taxon>
    </lineage>
</organism>
<name>A0A9D9DAU3_9GAMM</name>
<reference evidence="1" key="2">
    <citation type="journal article" date="2021" name="PeerJ">
        <title>Extensive microbial diversity within the chicken gut microbiome revealed by metagenomics and culture.</title>
        <authorList>
            <person name="Gilroy R."/>
            <person name="Ravi A."/>
            <person name="Getino M."/>
            <person name="Pursley I."/>
            <person name="Horton D.L."/>
            <person name="Alikhan N.F."/>
            <person name="Baker D."/>
            <person name="Gharbi K."/>
            <person name="Hall N."/>
            <person name="Watson M."/>
            <person name="Adriaenssens E.M."/>
            <person name="Foster-Nyarko E."/>
            <person name="Jarju S."/>
            <person name="Secka A."/>
            <person name="Antonio M."/>
            <person name="Oren A."/>
            <person name="Chaudhuri R.R."/>
            <person name="La Ragione R."/>
            <person name="Hildebrand F."/>
            <person name="Pallen M.J."/>
        </authorList>
    </citation>
    <scope>NUCLEOTIDE SEQUENCE</scope>
    <source>
        <strain evidence="1">17213</strain>
    </source>
</reference>
<protein>
    <submittedName>
        <fullName evidence="1">Type VI secretion system baseplate subunit TssK</fullName>
    </submittedName>
</protein>
<dbReference type="AlphaFoldDB" id="A0A9D9DAU3"/>
<dbReference type="PANTHER" id="PTHR35566:SF1">
    <property type="entry name" value="TYPE VI SECRETION SYSTEM BASEPLATE COMPONENT TSSK1"/>
    <property type="match status" value="1"/>
</dbReference>
<dbReference type="NCBIfam" id="TIGR03353">
    <property type="entry name" value="VI_chp_4"/>
    <property type="match status" value="1"/>
</dbReference>
<gene>
    <name evidence="1" type="ORF">IAB19_07900</name>
</gene>
<sequence length="457" mass="51469">MRFQEALHWAEGQFLQPHHFQELDRINFLNADAERSLYLSFKEGLIELAIDHDALRARRVAVTALSAILSDGLEVSLPGNLELEPLTLQLDEGLGDRSFLVYLAVPFYSLQNPNLTEERGQLRRYALHEQQRVDANSGDNEVTIVKHRYCGRLITDVRQGSGCALLPVCRLNWRSFSGGAPVLELDDKYVPPFVVLPGDNPLFVLTGQLVYELKASRDKLIGDLELTGFDPKMPSGADLLSLMRLFSLNQAIQGLSSILIPGRVQPFVLYQKLSALLAALLSFAPERDQNCIPPYDHFNLYGVFNTLVMNIRAFLSERGQASYIEIAFVKSSAHTLKAELSEEHFIKGRDYYLCLEPGTLPANGAQLIEEGDKLRVLDIKSQDSRVRGLKLSHLRFPPRFLPPQGGSVLWFKINRGESARMWRYIVEDKALLIDYAAEIFGALKARLFVSIVEDEKV</sequence>
<comment type="caution">
    <text evidence="1">The sequence shown here is derived from an EMBL/GenBank/DDBJ whole genome shotgun (WGS) entry which is preliminary data.</text>
</comment>
<dbReference type="PANTHER" id="PTHR35566">
    <property type="entry name" value="BLR3599 PROTEIN"/>
    <property type="match status" value="1"/>
</dbReference>